<dbReference type="AlphaFoldDB" id="A0A0G4K2V4"/>
<dbReference type="Proteomes" id="UP000044377">
    <property type="component" value="Unassembled WGS sequence"/>
</dbReference>
<reference evidence="3" key="1">
    <citation type="submission" date="2015-01" db="EMBL/GenBank/DDBJ databases">
        <authorList>
            <person name="Paterson Steve"/>
        </authorList>
    </citation>
    <scope>NUCLEOTIDE SEQUENCE [LARGE SCALE GENOMIC DNA]</scope>
    <source>
        <strain evidence="3">OBR1</strain>
    </source>
</reference>
<dbReference type="STRING" id="1109412.BN1221_04986"/>
<accession>A0A0G4K2V4</accession>
<evidence type="ECO:0000313" key="3">
    <source>
        <dbReference type="Proteomes" id="UP000044377"/>
    </source>
</evidence>
<sequence>MPYRARFPAAIPGKTQGIGLLIKLETLPLITPSRPPPCQGEEITPDLLPPVGRS</sequence>
<evidence type="ECO:0000313" key="2">
    <source>
        <dbReference type="EMBL" id="CPR21616.1"/>
    </source>
</evidence>
<gene>
    <name evidence="2" type="ORF">BN1221_04986</name>
</gene>
<proteinExistence type="predicted"/>
<organism evidence="2 3">
    <name type="scientific">Brenneria goodwinii</name>
    <dbReference type="NCBI Taxonomy" id="1109412"/>
    <lineage>
        <taxon>Bacteria</taxon>
        <taxon>Pseudomonadati</taxon>
        <taxon>Pseudomonadota</taxon>
        <taxon>Gammaproteobacteria</taxon>
        <taxon>Enterobacterales</taxon>
        <taxon>Pectobacteriaceae</taxon>
        <taxon>Brenneria</taxon>
    </lineage>
</organism>
<keyword evidence="3" id="KW-1185">Reference proteome</keyword>
<protein>
    <submittedName>
        <fullName evidence="2">Uncharacterized protein</fullName>
    </submittedName>
</protein>
<dbReference type="EMBL" id="CGIG01000001">
    <property type="protein sequence ID" value="CPR21616.1"/>
    <property type="molecule type" value="Genomic_DNA"/>
</dbReference>
<evidence type="ECO:0000256" key="1">
    <source>
        <dbReference type="SAM" id="MobiDB-lite"/>
    </source>
</evidence>
<name>A0A0G4K2V4_9GAMM</name>
<feature type="region of interest" description="Disordered" evidence="1">
    <location>
        <begin position="32"/>
        <end position="54"/>
    </location>
</feature>